<proteinExistence type="predicted"/>
<organism evidence="1 2">
    <name type="scientific">Streptomyces umbrinus</name>
    <dbReference type="NCBI Taxonomy" id="67370"/>
    <lineage>
        <taxon>Bacteria</taxon>
        <taxon>Bacillati</taxon>
        <taxon>Actinomycetota</taxon>
        <taxon>Actinomycetes</taxon>
        <taxon>Kitasatosporales</taxon>
        <taxon>Streptomycetaceae</taxon>
        <taxon>Streptomyces</taxon>
        <taxon>Streptomyces phaeochromogenes group</taxon>
    </lineage>
</organism>
<evidence type="ECO:0000313" key="1">
    <source>
        <dbReference type="EMBL" id="MDQ1033510.1"/>
    </source>
</evidence>
<dbReference type="EMBL" id="JAUSZI010000003">
    <property type="protein sequence ID" value="MDQ1033510.1"/>
    <property type="molecule type" value="Genomic_DNA"/>
</dbReference>
<dbReference type="Proteomes" id="UP001230328">
    <property type="component" value="Unassembled WGS sequence"/>
</dbReference>
<name>A0ABU0TCM1_9ACTN</name>
<evidence type="ECO:0000313" key="2">
    <source>
        <dbReference type="Proteomes" id="UP001230328"/>
    </source>
</evidence>
<protein>
    <submittedName>
        <fullName evidence="1">Uncharacterized protein</fullName>
    </submittedName>
</protein>
<sequence>MAVSRLQTDPTTLSKLGPDLISDLKANLWPIDCQSCGARLGRWRTSALEVQAAEDGFATASLHHPRCRPPAWLDQPLSVSGSRASLSWRAGCMLLPPGDVPIFLVNPSYEYALLRQVDGKEWRIATLDPFVSLGFARDFPSQSVPPVPALAAMIDGDRISVAVRHEGAVMHSWHNIPIAPEISTVVREWEHIMVAVTTLLDVRKPIPLDLLRTLIGARKVALGPARLTSVRFSEHAQALKPGDFAETPSAFRT</sequence>
<keyword evidence="2" id="KW-1185">Reference proteome</keyword>
<reference evidence="1 2" key="1">
    <citation type="submission" date="2023-07" db="EMBL/GenBank/DDBJ databases">
        <title>Comparative genomics of wheat-associated soil bacteria to identify genetic determinants of phenazine resistance.</title>
        <authorList>
            <person name="Mouncey N."/>
        </authorList>
    </citation>
    <scope>NUCLEOTIDE SEQUENCE [LARGE SCALE GENOMIC DNA]</scope>
    <source>
        <strain evidence="1 2">V2I4</strain>
    </source>
</reference>
<comment type="caution">
    <text evidence="1">The sequence shown here is derived from an EMBL/GenBank/DDBJ whole genome shotgun (WGS) entry which is preliminary data.</text>
</comment>
<gene>
    <name evidence="1" type="ORF">QF035_011179</name>
</gene>
<accession>A0ABU0TCM1</accession>